<sequence length="228" mass="25865">MNNLFEERRTLFLLLLGIVFSVLLTGYVWLIQPLSSELKGKKNSHVSLEEEIAVLKAQQQAHQQTANADALLLQKKVPLQPELEKLLLSFQELEYTNGSRINQVEFLYDGTEPEFDFAEGENGSDSSSSHNQAQDPESSEERNTGTSETTPGQNKPDNLHTVTAKLSVLSPDYEHFIRFVQDVESLERITRVDQLEFFLPAEKDLAFQADSNESVAFTLQVTTFYYDQ</sequence>
<feature type="transmembrane region" description="Helical" evidence="3">
    <location>
        <begin position="12"/>
        <end position="31"/>
    </location>
</feature>
<accession>A0ABW4KLK0</accession>
<keyword evidence="1" id="KW-0175">Coiled coil</keyword>
<keyword evidence="5" id="KW-1185">Reference proteome</keyword>
<dbReference type="EMBL" id="JBHUEO010000120">
    <property type="protein sequence ID" value="MFD1708772.1"/>
    <property type="molecule type" value="Genomic_DNA"/>
</dbReference>
<feature type="compositionally biased region" description="Polar residues" evidence="2">
    <location>
        <begin position="144"/>
        <end position="156"/>
    </location>
</feature>
<evidence type="ECO:0000256" key="3">
    <source>
        <dbReference type="SAM" id="Phobius"/>
    </source>
</evidence>
<organism evidence="4 5">
    <name type="scientific">Siminovitchia sediminis</name>
    <dbReference type="NCBI Taxonomy" id="1274353"/>
    <lineage>
        <taxon>Bacteria</taxon>
        <taxon>Bacillati</taxon>
        <taxon>Bacillota</taxon>
        <taxon>Bacilli</taxon>
        <taxon>Bacillales</taxon>
        <taxon>Bacillaceae</taxon>
        <taxon>Siminovitchia</taxon>
    </lineage>
</organism>
<evidence type="ECO:0000313" key="5">
    <source>
        <dbReference type="Proteomes" id="UP001597301"/>
    </source>
</evidence>
<keyword evidence="3" id="KW-0472">Membrane</keyword>
<proteinExistence type="predicted"/>
<keyword evidence="3" id="KW-0812">Transmembrane</keyword>
<evidence type="ECO:0000256" key="1">
    <source>
        <dbReference type="SAM" id="Coils"/>
    </source>
</evidence>
<comment type="caution">
    <text evidence="4">The sequence shown here is derived from an EMBL/GenBank/DDBJ whole genome shotgun (WGS) entry which is preliminary data.</text>
</comment>
<feature type="region of interest" description="Disordered" evidence="2">
    <location>
        <begin position="115"/>
        <end position="159"/>
    </location>
</feature>
<name>A0ABW4KLK0_9BACI</name>
<evidence type="ECO:0000313" key="4">
    <source>
        <dbReference type="EMBL" id="MFD1708772.1"/>
    </source>
</evidence>
<gene>
    <name evidence="4" type="ORF">ACFSCZ_19030</name>
</gene>
<dbReference type="Proteomes" id="UP001597301">
    <property type="component" value="Unassembled WGS sequence"/>
</dbReference>
<dbReference type="RefSeq" id="WP_380776540.1">
    <property type="nucleotide sequence ID" value="NZ_JBHUEO010000120.1"/>
</dbReference>
<feature type="compositionally biased region" description="Polar residues" evidence="2">
    <location>
        <begin position="123"/>
        <end position="136"/>
    </location>
</feature>
<dbReference type="InterPro" id="IPR014717">
    <property type="entry name" value="Transl_elong_EF1B/ribsomal_bS6"/>
</dbReference>
<keyword evidence="3" id="KW-1133">Transmembrane helix</keyword>
<reference evidence="5" key="1">
    <citation type="journal article" date="2019" name="Int. J. Syst. Evol. Microbiol.">
        <title>The Global Catalogue of Microorganisms (GCM) 10K type strain sequencing project: providing services to taxonomists for standard genome sequencing and annotation.</title>
        <authorList>
            <consortium name="The Broad Institute Genomics Platform"/>
            <consortium name="The Broad Institute Genome Sequencing Center for Infectious Disease"/>
            <person name="Wu L."/>
            <person name="Ma J."/>
        </authorList>
    </citation>
    <scope>NUCLEOTIDE SEQUENCE [LARGE SCALE GENOMIC DNA]</scope>
    <source>
        <strain evidence="5">CGMCC 1.12295</strain>
    </source>
</reference>
<evidence type="ECO:0000256" key="2">
    <source>
        <dbReference type="SAM" id="MobiDB-lite"/>
    </source>
</evidence>
<feature type="coiled-coil region" evidence="1">
    <location>
        <begin position="38"/>
        <end position="65"/>
    </location>
</feature>
<protein>
    <submittedName>
        <fullName evidence="4">Uncharacterized protein</fullName>
    </submittedName>
</protein>
<dbReference type="Gene3D" id="3.30.70.60">
    <property type="match status" value="1"/>
</dbReference>